<dbReference type="RefSeq" id="WP_109919973.1">
    <property type="nucleotide sequence ID" value="NZ_QGLF01000001.1"/>
</dbReference>
<name>A0A317EBH8_9PROT</name>
<protein>
    <submittedName>
        <fullName evidence="1">Uncharacterized protein</fullName>
    </submittedName>
</protein>
<dbReference type="Proteomes" id="UP000246077">
    <property type="component" value="Unassembled WGS sequence"/>
</dbReference>
<dbReference type="EMBL" id="QGLF01000001">
    <property type="protein sequence ID" value="PWR23942.1"/>
    <property type="molecule type" value="Genomic_DNA"/>
</dbReference>
<comment type="caution">
    <text evidence="1">The sequence shown here is derived from an EMBL/GenBank/DDBJ whole genome shotgun (WGS) entry which is preliminary data.</text>
</comment>
<sequence>MDQDSRAKLIATLRWLGAAEDADALEAARAATAQLAAAGLDWEDVIAGAASGSAFDDYDHGPIDFEAEDGEPRAGADDETIASTIRQLQSRPGLAEETRAELADFAGLLAQGSLDAQDRAYVLALARRLGA</sequence>
<evidence type="ECO:0000313" key="1">
    <source>
        <dbReference type="EMBL" id="PWR23942.1"/>
    </source>
</evidence>
<proteinExistence type="predicted"/>
<organism evidence="1 2">
    <name type="scientific">Zavarzinia compransoris</name>
    <dbReference type="NCBI Taxonomy" id="1264899"/>
    <lineage>
        <taxon>Bacteria</taxon>
        <taxon>Pseudomonadati</taxon>
        <taxon>Pseudomonadota</taxon>
        <taxon>Alphaproteobacteria</taxon>
        <taxon>Rhodospirillales</taxon>
        <taxon>Zavarziniaceae</taxon>
        <taxon>Zavarzinia</taxon>
    </lineage>
</organism>
<evidence type="ECO:0000313" key="2">
    <source>
        <dbReference type="Proteomes" id="UP000246077"/>
    </source>
</evidence>
<dbReference type="AlphaFoldDB" id="A0A317EBH8"/>
<reference evidence="2" key="1">
    <citation type="submission" date="2018-05" db="EMBL/GenBank/DDBJ databases">
        <title>Zavarzinia sp. HR-AS.</title>
        <authorList>
            <person name="Lee Y."/>
            <person name="Jeon C.O."/>
        </authorList>
    </citation>
    <scope>NUCLEOTIDE SEQUENCE [LARGE SCALE GENOMIC DNA]</scope>
    <source>
        <strain evidence="2">DSM 1231</strain>
    </source>
</reference>
<dbReference type="OrthoDB" id="9997220at2"/>
<accession>A0A317EBH8</accession>
<keyword evidence="2" id="KW-1185">Reference proteome</keyword>
<gene>
    <name evidence="1" type="ORF">DKG75_05170</name>
</gene>